<proteinExistence type="predicted"/>
<protein>
    <submittedName>
        <fullName evidence="2">Uncharacterized protein</fullName>
    </submittedName>
</protein>
<organism evidence="2 3">
    <name type="scientific">Knipowitschia caucasica</name>
    <name type="common">Caucasian dwarf goby</name>
    <name type="synonym">Pomatoschistus caucasicus</name>
    <dbReference type="NCBI Taxonomy" id="637954"/>
    <lineage>
        <taxon>Eukaryota</taxon>
        <taxon>Metazoa</taxon>
        <taxon>Chordata</taxon>
        <taxon>Craniata</taxon>
        <taxon>Vertebrata</taxon>
        <taxon>Euteleostomi</taxon>
        <taxon>Actinopterygii</taxon>
        <taxon>Neopterygii</taxon>
        <taxon>Teleostei</taxon>
        <taxon>Neoteleostei</taxon>
        <taxon>Acanthomorphata</taxon>
        <taxon>Gobiaria</taxon>
        <taxon>Gobiiformes</taxon>
        <taxon>Gobioidei</taxon>
        <taxon>Gobiidae</taxon>
        <taxon>Gobiinae</taxon>
        <taxon>Knipowitschia</taxon>
    </lineage>
</organism>
<accession>A0AAV2M2M1</accession>
<gene>
    <name evidence="2" type="ORF">KC01_LOCUS34584</name>
</gene>
<dbReference type="Proteomes" id="UP001497482">
    <property type="component" value="Chromosome 5"/>
</dbReference>
<evidence type="ECO:0000313" key="3">
    <source>
        <dbReference type="Proteomes" id="UP001497482"/>
    </source>
</evidence>
<feature type="region of interest" description="Disordered" evidence="1">
    <location>
        <begin position="51"/>
        <end position="74"/>
    </location>
</feature>
<dbReference type="AlphaFoldDB" id="A0AAV2M2M1"/>
<keyword evidence="3" id="KW-1185">Reference proteome</keyword>
<sequence length="113" mass="12496">MQAHNTSALRPTRLLRKRSAANNTLLRQHACSNNTPAGKQHVAANTRLLQTKSAGNTTWRQQHVCQQQPPAATNHRLPARHHVCLRQTRLLHTRTSAAHTSANQKSACNNTSA</sequence>
<name>A0AAV2M2M1_KNICA</name>
<evidence type="ECO:0000313" key="2">
    <source>
        <dbReference type="EMBL" id="CAL1607549.1"/>
    </source>
</evidence>
<reference evidence="2 3" key="1">
    <citation type="submission" date="2024-04" db="EMBL/GenBank/DDBJ databases">
        <authorList>
            <person name="Waldvogel A.-M."/>
            <person name="Schoenle A."/>
        </authorList>
    </citation>
    <scope>NUCLEOTIDE SEQUENCE [LARGE SCALE GENOMIC DNA]</scope>
</reference>
<dbReference type="EMBL" id="OZ035827">
    <property type="protein sequence ID" value="CAL1607549.1"/>
    <property type="molecule type" value="Genomic_DNA"/>
</dbReference>
<evidence type="ECO:0000256" key="1">
    <source>
        <dbReference type="SAM" id="MobiDB-lite"/>
    </source>
</evidence>
<feature type="compositionally biased region" description="Polar residues" evidence="1">
    <location>
        <begin position="51"/>
        <end position="71"/>
    </location>
</feature>